<feature type="domain" description="Reverse transcriptase Ty1/copia-type" evidence="2">
    <location>
        <begin position="297"/>
        <end position="362"/>
    </location>
</feature>
<feature type="region of interest" description="Disordered" evidence="1">
    <location>
        <begin position="89"/>
        <end position="111"/>
    </location>
</feature>
<sequence length="703" mass="81189">MKYNELVNYFARTLAIANRMTAHGERLEQLVIVENILRSLTPKFNYVVCSIEESNNVTQLTIDGLQSSLLVQEQRLKAQSEKEEEQALKVASYGRGGSTRGRGHGGARGRGRARISKENIEYFKCHKLGHYQSECSSWEEKYVNYAAYDAHEEIMLMARQGMEIDARNENDDDDKSQKQIDTVSTSNDGDSSETNENLKIIHDDGDSDDEVLEGNNTPQEQDTHGESIDSEELIPRVIRKPGYLSDYVTGDELDEETQLQNLAMFNTNEDPVNYDETIKKDVWKNVMDQEIKSIEKNDTWELVTLPARAKKIGVKWVYKTKYNEKGEVEKYKASLVAKGYSQQHGINYTEVFAPIARWDTTRKEENGKVYKLKKALYGLKQAPRAWYSKIESYFGQEKFDKCPYEHTLFVKKDGDKMFIVSLYVDDLIYTRYNEEMFKNFKNSMQKKFAMTDLGKMRYFLGVEVIQGEFGIFINQQKYVKEILSRFGMEVCNMVCSPMVPGNKLIKDENGLAVDSTKYKQMVGCLMYLLATRPDLAFYVCLIARYMERPTEMHLAAANGILRYLKGSMNLGILYKKDATQEMKGWTDSDYAGDLNDRKSTSDYVFKFRILHQLGQSQDKSTIIYYDNSSSIKLSKNHVMHGRCKNIDVRCYFLRDLVKDDVLELKHCNTEEQIAYIMTKPLKLDAFCKFREMLGVCDIMKLKL</sequence>
<gene>
    <name evidence="3" type="ORF">TSUD_214600</name>
</gene>
<dbReference type="CDD" id="cd09272">
    <property type="entry name" value="RNase_HI_RT_Ty1"/>
    <property type="match status" value="1"/>
</dbReference>
<feature type="compositionally biased region" description="Basic residues" evidence="1">
    <location>
        <begin position="101"/>
        <end position="111"/>
    </location>
</feature>
<dbReference type="AlphaFoldDB" id="A0A2Z6MEA5"/>
<feature type="domain" description="Reverse transcriptase Ty1/copia-type" evidence="2">
    <location>
        <begin position="364"/>
        <end position="499"/>
    </location>
</feature>
<dbReference type="PANTHER" id="PTHR11439">
    <property type="entry name" value="GAG-POL-RELATED RETROTRANSPOSON"/>
    <property type="match status" value="1"/>
</dbReference>
<dbReference type="Proteomes" id="UP000242715">
    <property type="component" value="Unassembled WGS sequence"/>
</dbReference>
<dbReference type="PANTHER" id="PTHR11439:SF517">
    <property type="entry name" value="CYSTEINE-RICH RLK (RECEPTOR-LIKE PROTEIN KINASE) 8"/>
    <property type="match status" value="1"/>
</dbReference>
<dbReference type="InterPro" id="IPR043502">
    <property type="entry name" value="DNA/RNA_pol_sf"/>
</dbReference>
<dbReference type="GO" id="GO:0003676">
    <property type="term" value="F:nucleic acid binding"/>
    <property type="evidence" value="ECO:0007669"/>
    <property type="project" value="InterPro"/>
</dbReference>
<feature type="compositionally biased region" description="Polar residues" evidence="1">
    <location>
        <begin position="179"/>
        <end position="197"/>
    </location>
</feature>
<accession>A0A2Z6MEA5</accession>
<evidence type="ECO:0000313" key="4">
    <source>
        <dbReference type="Proteomes" id="UP000242715"/>
    </source>
</evidence>
<feature type="region of interest" description="Disordered" evidence="1">
    <location>
        <begin position="167"/>
        <end position="232"/>
    </location>
</feature>
<dbReference type="SUPFAM" id="SSF56672">
    <property type="entry name" value="DNA/RNA polymerases"/>
    <property type="match status" value="1"/>
</dbReference>
<evidence type="ECO:0000313" key="3">
    <source>
        <dbReference type="EMBL" id="GAU31024.1"/>
    </source>
</evidence>
<protein>
    <recommendedName>
        <fullName evidence="2">Reverse transcriptase Ty1/copia-type domain-containing protein</fullName>
    </recommendedName>
</protein>
<dbReference type="Pfam" id="PF14223">
    <property type="entry name" value="Retrotran_gag_2"/>
    <property type="match status" value="1"/>
</dbReference>
<reference evidence="4" key="1">
    <citation type="journal article" date="2017" name="Front. Plant Sci.">
        <title>Climate Clever Clovers: New Paradigm to Reduce the Environmental Footprint of Ruminants by Breeding Low Methanogenic Forages Utilizing Haplotype Variation.</title>
        <authorList>
            <person name="Kaur P."/>
            <person name="Appels R."/>
            <person name="Bayer P.E."/>
            <person name="Keeble-Gagnere G."/>
            <person name="Wang J."/>
            <person name="Hirakawa H."/>
            <person name="Shirasawa K."/>
            <person name="Vercoe P."/>
            <person name="Stefanova K."/>
            <person name="Durmic Z."/>
            <person name="Nichols P."/>
            <person name="Revell C."/>
            <person name="Isobe S.N."/>
            <person name="Edwards D."/>
            <person name="Erskine W."/>
        </authorList>
    </citation>
    <scope>NUCLEOTIDE SEQUENCE [LARGE SCALE GENOMIC DNA]</scope>
    <source>
        <strain evidence="4">cv. Daliak</strain>
    </source>
</reference>
<dbReference type="InterPro" id="IPR036875">
    <property type="entry name" value="Znf_CCHC_sf"/>
</dbReference>
<proteinExistence type="predicted"/>
<evidence type="ECO:0000259" key="2">
    <source>
        <dbReference type="Pfam" id="PF07727"/>
    </source>
</evidence>
<dbReference type="SUPFAM" id="SSF57756">
    <property type="entry name" value="Retrovirus zinc finger-like domains"/>
    <property type="match status" value="1"/>
</dbReference>
<dbReference type="InterPro" id="IPR013103">
    <property type="entry name" value="RVT_2"/>
</dbReference>
<organism evidence="3 4">
    <name type="scientific">Trifolium subterraneum</name>
    <name type="common">Subterranean clover</name>
    <dbReference type="NCBI Taxonomy" id="3900"/>
    <lineage>
        <taxon>Eukaryota</taxon>
        <taxon>Viridiplantae</taxon>
        <taxon>Streptophyta</taxon>
        <taxon>Embryophyta</taxon>
        <taxon>Tracheophyta</taxon>
        <taxon>Spermatophyta</taxon>
        <taxon>Magnoliopsida</taxon>
        <taxon>eudicotyledons</taxon>
        <taxon>Gunneridae</taxon>
        <taxon>Pentapetalae</taxon>
        <taxon>rosids</taxon>
        <taxon>fabids</taxon>
        <taxon>Fabales</taxon>
        <taxon>Fabaceae</taxon>
        <taxon>Papilionoideae</taxon>
        <taxon>50 kb inversion clade</taxon>
        <taxon>NPAAA clade</taxon>
        <taxon>Hologalegina</taxon>
        <taxon>IRL clade</taxon>
        <taxon>Trifolieae</taxon>
        <taxon>Trifolium</taxon>
    </lineage>
</organism>
<dbReference type="EMBL" id="DF973444">
    <property type="protein sequence ID" value="GAU31024.1"/>
    <property type="molecule type" value="Genomic_DNA"/>
</dbReference>
<dbReference type="OrthoDB" id="1721964at2759"/>
<keyword evidence="4" id="KW-1185">Reference proteome</keyword>
<dbReference type="GO" id="GO:0008270">
    <property type="term" value="F:zinc ion binding"/>
    <property type="evidence" value="ECO:0007669"/>
    <property type="project" value="InterPro"/>
</dbReference>
<evidence type="ECO:0000256" key="1">
    <source>
        <dbReference type="SAM" id="MobiDB-lite"/>
    </source>
</evidence>
<name>A0A2Z6MEA5_TRISU</name>
<dbReference type="Pfam" id="PF07727">
    <property type="entry name" value="RVT_2"/>
    <property type="match status" value="2"/>
</dbReference>